<dbReference type="GO" id="GO:0160237">
    <property type="term" value="F:D-Ala-D-Ala dipeptidase activity"/>
    <property type="evidence" value="ECO:0007669"/>
    <property type="project" value="UniProtKB-EC"/>
</dbReference>
<gene>
    <name evidence="12" type="ORF">IRJ16_15800</name>
</gene>
<evidence type="ECO:0000256" key="6">
    <source>
        <dbReference type="ARBA" id="ARBA00022997"/>
    </source>
</evidence>
<feature type="active site" description="Proton donor/acceptor" evidence="9">
    <location>
        <position position="199"/>
    </location>
</feature>
<evidence type="ECO:0000256" key="3">
    <source>
        <dbReference type="ARBA" id="ARBA00022723"/>
    </source>
</evidence>
<dbReference type="GO" id="GO:0071555">
    <property type="term" value="P:cell wall organization"/>
    <property type="evidence" value="ECO:0007669"/>
    <property type="project" value="UniProtKB-KW"/>
</dbReference>
<dbReference type="PANTHER" id="PTHR43126">
    <property type="entry name" value="D-ALANYL-D-ALANINE DIPEPTIDASE"/>
    <property type="match status" value="1"/>
</dbReference>
<feature type="chain" id="PRO_5036906836" description="D-alanyl-D-alanine dipeptidase" evidence="11">
    <location>
        <begin position="20"/>
        <end position="221"/>
    </location>
</feature>
<keyword evidence="6 9" id="KW-0224">Dipeptidase</keyword>
<keyword evidence="4 9" id="KW-0378">Hydrolase</keyword>
<dbReference type="GO" id="GO:0008270">
    <property type="term" value="F:zinc ion binding"/>
    <property type="evidence" value="ECO:0007669"/>
    <property type="project" value="UniProtKB-UniRule"/>
</dbReference>
<feature type="site" description="Transition state stabilizer" evidence="9">
    <location>
        <position position="107"/>
    </location>
</feature>
<comment type="function">
    <text evidence="9 10">Catalyzes hydrolysis of the D-alanyl-D-alanine dipeptide.</text>
</comment>
<protein>
    <recommendedName>
        <fullName evidence="9 10">D-alanyl-D-alanine dipeptidase</fullName>
        <shortName evidence="9 10">D-Ala-D-Ala dipeptidase</shortName>
        <ecNumber evidence="9 10">3.4.13.22</ecNumber>
    </recommendedName>
</protein>
<keyword evidence="13" id="KW-1185">Reference proteome</keyword>
<organism evidence="12 13">
    <name type="scientific">Mucilaginibacter myungsuensis</name>
    <dbReference type="NCBI Taxonomy" id="649104"/>
    <lineage>
        <taxon>Bacteria</taxon>
        <taxon>Pseudomonadati</taxon>
        <taxon>Bacteroidota</taxon>
        <taxon>Sphingobacteriia</taxon>
        <taxon>Sphingobacteriales</taxon>
        <taxon>Sphingobacteriaceae</taxon>
        <taxon>Mucilaginibacter</taxon>
    </lineage>
</organism>
<evidence type="ECO:0000256" key="8">
    <source>
        <dbReference type="ARBA" id="ARBA00023316"/>
    </source>
</evidence>
<keyword evidence="3 9" id="KW-0479">Metal-binding</keyword>
<dbReference type="PIRSF" id="PIRSF026671">
    <property type="entry name" value="AA_dipeptidase"/>
    <property type="match status" value="1"/>
</dbReference>
<dbReference type="EMBL" id="JADFFL010000006">
    <property type="protein sequence ID" value="MBE9663352.1"/>
    <property type="molecule type" value="Genomic_DNA"/>
</dbReference>
<proteinExistence type="inferred from homology"/>
<evidence type="ECO:0000256" key="11">
    <source>
        <dbReference type="SAM" id="SignalP"/>
    </source>
</evidence>
<dbReference type="HAMAP" id="MF_01924">
    <property type="entry name" value="A_A_dipeptidase"/>
    <property type="match status" value="1"/>
</dbReference>
<comment type="cofactor">
    <cofactor evidence="9">
        <name>Zn(2+)</name>
        <dbReference type="ChEBI" id="CHEBI:29105"/>
    </cofactor>
    <text evidence="9">Binds 1 zinc ion per subunit.</text>
</comment>
<comment type="catalytic activity">
    <reaction evidence="1 9 10">
        <text>D-alanyl-D-alanine + H2O = 2 D-alanine</text>
        <dbReference type="Rhea" id="RHEA:20661"/>
        <dbReference type="ChEBI" id="CHEBI:15377"/>
        <dbReference type="ChEBI" id="CHEBI:57416"/>
        <dbReference type="ChEBI" id="CHEBI:57822"/>
        <dbReference type="EC" id="3.4.13.22"/>
    </reaction>
</comment>
<dbReference type="AlphaFoldDB" id="A0A929PYI0"/>
<name>A0A929PYI0_9SPHI</name>
<evidence type="ECO:0000256" key="5">
    <source>
        <dbReference type="ARBA" id="ARBA00022833"/>
    </source>
</evidence>
<evidence type="ECO:0000256" key="7">
    <source>
        <dbReference type="ARBA" id="ARBA00023049"/>
    </source>
</evidence>
<dbReference type="GO" id="GO:0008237">
    <property type="term" value="F:metallopeptidase activity"/>
    <property type="evidence" value="ECO:0007669"/>
    <property type="project" value="UniProtKB-KW"/>
</dbReference>
<evidence type="ECO:0000256" key="2">
    <source>
        <dbReference type="ARBA" id="ARBA00022670"/>
    </source>
</evidence>
<keyword evidence="5 9" id="KW-0862">Zinc</keyword>
<dbReference type="SUPFAM" id="SSF55166">
    <property type="entry name" value="Hedgehog/DD-peptidase"/>
    <property type="match status" value="1"/>
</dbReference>
<feature type="signal peptide" evidence="11">
    <location>
        <begin position="1"/>
        <end position="19"/>
    </location>
</feature>
<feature type="binding site" evidence="9">
    <location>
        <position position="134"/>
    </location>
    <ligand>
        <name>Zn(2+)</name>
        <dbReference type="ChEBI" id="CHEBI:29105"/>
        <note>catalytic</note>
    </ligand>
</feature>
<dbReference type="InterPro" id="IPR000755">
    <property type="entry name" value="A_A_dipeptidase"/>
</dbReference>
<evidence type="ECO:0000256" key="1">
    <source>
        <dbReference type="ARBA" id="ARBA00001362"/>
    </source>
</evidence>
<dbReference type="Pfam" id="PF01427">
    <property type="entry name" value="Peptidase_M15"/>
    <property type="match status" value="1"/>
</dbReference>
<sequence length="221" mass="25204">MKKSLFILLACCCVFISSAQQYPYVLSASAYAQQIKTHPEKKLVEITKAIPSIKLDVRYATKNNFMGRVMYKQARAFARAPVAEALKKIQTELALKGLGLKIFDGYRPYAVTVDFFKFAKDTNFVANPKYGSKHNRGCAVDLTIIDLKTGKELEMPTPYDCFSRKAGALYAKLPAIQIQNRALLRSVMEKHGFMQLPSEWWHFDFKGWKAFELLNVPFEKL</sequence>
<dbReference type="Gene3D" id="3.30.1380.10">
    <property type="match status" value="1"/>
</dbReference>
<dbReference type="RefSeq" id="WP_194112587.1">
    <property type="nucleotide sequence ID" value="NZ_JADFFL010000006.1"/>
</dbReference>
<dbReference type="CDD" id="cd14840">
    <property type="entry name" value="D-Ala-D-Ala_dipeptidase_Aad"/>
    <property type="match status" value="1"/>
</dbReference>
<evidence type="ECO:0000256" key="9">
    <source>
        <dbReference type="HAMAP-Rule" id="MF_01924"/>
    </source>
</evidence>
<keyword evidence="2 9" id="KW-0645">Protease</keyword>
<reference evidence="12" key="1">
    <citation type="submission" date="2020-10" db="EMBL/GenBank/DDBJ databases">
        <title>Mucilaginibacter mali sp. nov., isolated from rhizosphere soil of apple orchard.</title>
        <authorList>
            <person name="Lee J.-S."/>
            <person name="Kim H.S."/>
            <person name="Kim J.-S."/>
        </authorList>
    </citation>
    <scope>NUCLEOTIDE SEQUENCE</scope>
    <source>
        <strain evidence="12">KCTC 22746</strain>
    </source>
</reference>
<feature type="binding site" evidence="9">
    <location>
        <position position="141"/>
    </location>
    <ligand>
        <name>Zn(2+)</name>
        <dbReference type="ChEBI" id="CHEBI:29105"/>
        <note>catalytic</note>
    </ligand>
</feature>
<accession>A0A929PYI0</accession>
<keyword evidence="7 9" id="KW-0482">Metalloprotease</keyword>
<comment type="caution">
    <text evidence="12">The sequence shown here is derived from an EMBL/GenBank/DDBJ whole genome shotgun (WGS) entry which is preliminary data.</text>
</comment>
<evidence type="ECO:0000313" key="13">
    <source>
        <dbReference type="Proteomes" id="UP000622475"/>
    </source>
</evidence>
<keyword evidence="11" id="KW-0732">Signal</keyword>
<keyword evidence="8 10" id="KW-0961">Cell wall biogenesis/degradation</keyword>
<evidence type="ECO:0000256" key="4">
    <source>
        <dbReference type="ARBA" id="ARBA00022801"/>
    </source>
</evidence>
<evidence type="ECO:0000313" key="12">
    <source>
        <dbReference type="EMBL" id="MBE9663352.1"/>
    </source>
</evidence>
<dbReference type="EC" id="3.4.13.22" evidence="9 10"/>
<evidence type="ECO:0000256" key="10">
    <source>
        <dbReference type="PIRNR" id="PIRNR026671"/>
    </source>
</evidence>
<dbReference type="InterPro" id="IPR009045">
    <property type="entry name" value="Zn_M74/Hedgehog-like"/>
</dbReference>
<dbReference type="PANTHER" id="PTHR43126:SF1">
    <property type="entry name" value="D-ALANYL-D-ALANINE DIPEPTIDASE"/>
    <property type="match status" value="1"/>
</dbReference>
<dbReference type="Proteomes" id="UP000622475">
    <property type="component" value="Unassembled WGS sequence"/>
</dbReference>
<feature type="binding site" evidence="9">
    <location>
        <position position="202"/>
    </location>
    <ligand>
        <name>Zn(2+)</name>
        <dbReference type="ChEBI" id="CHEBI:29105"/>
        <note>catalytic</note>
    </ligand>
</feature>
<dbReference type="GO" id="GO:0006508">
    <property type="term" value="P:proteolysis"/>
    <property type="evidence" value="ECO:0007669"/>
    <property type="project" value="UniProtKB-KW"/>
</dbReference>
<comment type="similarity">
    <text evidence="9 10">Belongs to the peptidase M15D family.</text>
</comment>